<dbReference type="SUPFAM" id="SSF144284">
    <property type="entry name" value="Sec2 N-terminal region"/>
    <property type="match status" value="1"/>
</dbReference>
<sequence length="267" mass="29370">MTTIHTLSSLSSQAYAAPSPPRSQPPSPIVSRKPLPAAPSPSSQHLHRGDSIRTSCPSCGYDVTTTIQAPASEEAQRMISDLQAQVKLLNSKAAAAVDRLADYEDQLGALRAEQSQQQQHGQANGRNSGDQQMLPPPPPSAIDTTSLAAPWQHLRPPLHQTNSAPAPLPQSASTEPTLHSLQATLTTERTLRERAESTLNQTQLELEELTATLFGQANEMVAEERRARSKLEERVRVLERRERERGERLKRLEGRIERVERVRGLVG</sequence>
<dbReference type="Proteomes" id="UP000038010">
    <property type="component" value="Unassembled WGS sequence"/>
</dbReference>
<organism evidence="5 6">
    <name type="scientific">Cyphellophora attinorum</name>
    <dbReference type="NCBI Taxonomy" id="1664694"/>
    <lineage>
        <taxon>Eukaryota</taxon>
        <taxon>Fungi</taxon>
        <taxon>Dikarya</taxon>
        <taxon>Ascomycota</taxon>
        <taxon>Pezizomycotina</taxon>
        <taxon>Eurotiomycetes</taxon>
        <taxon>Chaetothyriomycetidae</taxon>
        <taxon>Chaetothyriales</taxon>
        <taxon>Cyphellophoraceae</taxon>
        <taxon>Cyphellophora</taxon>
    </lineage>
</organism>
<dbReference type="GO" id="GO:0070319">
    <property type="term" value="C:Golgi to plasma membrane transport vesicle"/>
    <property type="evidence" value="ECO:0007669"/>
    <property type="project" value="TreeGrafter"/>
</dbReference>
<dbReference type="InterPro" id="IPR009449">
    <property type="entry name" value="Sec2_N"/>
</dbReference>
<evidence type="ECO:0000313" key="5">
    <source>
        <dbReference type="EMBL" id="KPI38155.1"/>
    </source>
</evidence>
<evidence type="ECO:0000256" key="2">
    <source>
        <dbReference type="SAM" id="Coils"/>
    </source>
</evidence>
<dbReference type="OrthoDB" id="5560525at2759"/>
<evidence type="ECO:0000256" key="1">
    <source>
        <dbReference type="ARBA" id="ARBA00023054"/>
    </source>
</evidence>
<dbReference type="EMBL" id="LFJN01000020">
    <property type="protein sequence ID" value="KPI38155.1"/>
    <property type="molecule type" value="Genomic_DNA"/>
</dbReference>
<feature type="coiled-coil region" evidence="2">
    <location>
        <begin position="192"/>
        <end position="241"/>
    </location>
</feature>
<dbReference type="PANTHER" id="PTHR14430">
    <property type="entry name" value="RABIN3-RELATED"/>
    <property type="match status" value="1"/>
</dbReference>
<feature type="region of interest" description="Disordered" evidence="3">
    <location>
        <begin position="156"/>
        <end position="176"/>
    </location>
</feature>
<evidence type="ECO:0000256" key="3">
    <source>
        <dbReference type="SAM" id="MobiDB-lite"/>
    </source>
</evidence>
<accession>A0A0N1H1R7</accession>
<dbReference type="InterPro" id="IPR040351">
    <property type="entry name" value="RAB3IL/RAB3IP/Sec2"/>
</dbReference>
<feature type="region of interest" description="Disordered" evidence="3">
    <location>
        <begin position="1"/>
        <end position="63"/>
    </location>
</feature>
<feature type="compositionally biased region" description="Low complexity" evidence="3">
    <location>
        <begin position="7"/>
        <end position="17"/>
    </location>
</feature>
<reference evidence="5 6" key="1">
    <citation type="submission" date="2015-06" db="EMBL/GenBank/DDBJ databases">
        <title>Draft genome of the ant-associated black yeast Phialophora attae CBS 131958.</title>
        <authorList>
            <person name="Moreno L.F."/>
            <person name="Stielow B.J."/>
            <person name="de Hoog S."/>
            <person name="Vicente V.A."/>
            <person name="Weiss V.A."/>
            <person name="de Vries M."/>
            <person name="Cruz L.M."/>
            <person name="Souza E.M."/>
        </authorList>
    </citation>
    <scope>NUCLEOTIDE SEQUENCE [LARGE SCALE GENOMIC DNA]</scope>
    <source>
        <strain evidence="5 6">CBS 131958</strain>
    </source>
</reference>
<dbReference type="GO" id="GO:0005085">
    <property type="term" value="F:guanyl-nucleotide exchange factor activity"/>
    <property type="evidence" value="ECO:0007669"/>
    <property type="project" value="InterPro"/>
</dbReference>
<feature type="compositionally biased region" description="Pro residues" evidence="3">
    <location>
        <begin position="18"/>
        <end position="28"/>
    </location>
</feature>
<keyword evidence="6" id="KW-1185">Reference proteome</keyword>
<feature type="compositionally biased region" description="Polar residues" evidence="3">
    <location>
        <begin position="52"/>
        <end position="63"/>
    </location>
</feature>
<keyword evidence="1 2" id="KW-0175">Coiled coil</keyword>
<proteinExistence type="predicted"/>
<gene>
    <name evidence="5" type="ORF">AB675_1071</name>
</gene>
<name>A0A0N1H1R7_9EURO</name>
<evidence type="ECO:0000313" key="6">
    <source>
        <dbReference type="Proteomes" id="UP000038010"/>
    </source>
</evidence>
<evidence type="ECO:0000259" key="4">
    <source>
        <dbReference type="Pfam" id="PF06428"/>
    </source>
</evidence>
<dbReference type="PANTHER" id="PTHR14430:SF4">
    <property type="entry name" value="GDP_GTP EXCHANGE FACTOR SEC2 N-TERMINAL DOMAIN-CONTAINING PROTEIN"/>
    <property type="match status" value="1"/>
</dbReference>
<dbReference type="GO" id="GO:0051286">
    <property type="term" value="C:cell tip"/>
    <property type="evidence" value="ECO:0007669"/>
    <property type="project" value="TreeGrafter"/>
</dbReference>
<dbReference type="Gene3D" id="6.10.140.910">
    <property type="match status" value="1"/>
</dbReference>
<feature type="domain" description="GDP/GTP exchange factor Sec2 N-terminal" evidence="4">
    <location>
        <begin position="170"/>
        <end position="252"/>
    </location>
</feature>
<dbReference type="AlphaFoldDB" id="A0A0N1H1R7"/>
<comment type="caution">
    <text evidence="5">The sequence shown here is derived from an EMBL/GenBank/DDBJ whole genome shotgun (WGS) entry which is preliminary data.</text>
</comment>
<dbReference type="GeneID" id="28731380"/>
<dbReference type="RefSeq" id="XP_017998118.1">
    <property type="nucleotide sequence ID" value="XM_018139510.1"/>
</dbReference>
<feature type="region of interest" description="Disordered" evidence="3">
    <location>
        <begin position="112"/>
        <end position="144"/>
    </location>
</feature>
<dbReference type="STRING" id="1664694.A0A0N1H1R7"/>
<feature type="compositionally biased region" description="Polar residues" evidence="3">
    <location>
        <begin position="159"/>
        <end position="176"/>
    </location>
</feature>
<dbReference type="GO" id="GO:0006887">
    <property type="term" value="P:exocytosis"/>
    <property type="evidence" value="ECO:0007669"/>
    <property type="project" value="TreeGrafter"/>
</dbReference>
<protein>
    <recommendedName>
        <fullName evidence="4">GDP/GTP exchange factor Sec2 N-terminal domain-containing protein</fullName>
    </recommendedName>
</protein>
<dbReference type="VEuPathDB" id="FungiDB:AB675_1071"/>
<dbReference type="Pfam" id="PF06428">
    <property type="entry name" value="Sec2p"/>
    <property type="match status" value="1"/>
</dbReference>